<keyword evidence="2" id="KW-1185">Reference proteome</keyword>
<accession>A0ACA9P4V3</accession>
<comment type="caution">
    <text evidence="1">The sequence shown here is derived from an EMBL/GenBank/DDBJ whole genome shotgun (WGS) entry which is preliminary data.</text>
</comment>
<dbReference type="EMBL" id="CAJVPW010020412">
    <property type="protein sequence ID" value="CAG8688970.1"/>
    <property type="molecule type" value="Genomic_DNA"/>
</dbReference>
<protein>
    <submittedName>
        <fullName evidence="1">1148_t:CDS:1</fullName>
    </submittedName>
</protein>
<evidence type="ECO:0000313" key="2">
    <source>
        <dbReference type="Proteomes" id="UP000789366"/>
    </source>
</evidence>
<evidence type="ECO:0000313" key="1">
    <source>
        <dbReference type="EMBL" id="CAG8688970.1"/>
    </source>
</evidence>
<proteinExistence type="predicted"/>
<dbReference type="Proteomes" id="UP000789366">
    <property type="component" value="Unassembled WGS sequence"/>
</dbReference>
<reference evidence="1" key="1">
    <citation type="submission" date="2021-06" db="EMBL/GenBank/DDBJ databases">
        <authorList>
            <person name="Kallberg Y."/>
            <person name="Tangrot J."/>
            <person name="Rosling A."/>
        </authorList>
    </citation>
    <scope>NUCLEOTIDE SEQUENCE</scope>
    <source>
        <strain evidence="1">28 12/20/2015</strain>
    </source>
</reference>
<name>A0ACA9P4V3_9GLOM</name>
<feature type="non-terminal residue" evidence="1">
    <location>
        <position position="1"/>
    </location>
</feature>
<gene>
    <name evidence="1" type="ORF">SPELUC_LOCUS10643</name>
</gene>
<sequence>ANMVKRIRLLKDDHFVKAQQHLCAMHTLQLSVKQELKQIKHIHQYLKNIQTFFCLPKQSHQLREMQISNTLTEPQSIDNNDKIANSLKILTNCKTH</sequence>
<organism evidence="1 2">
    <name type="scientific">Cetraspora pellucida</name>
    <dbReference type="NCBI Taxonomy" id="1433469"/>
    <lineage>
        <taxon>Eukaryota</taxon>
        <taxon>Fungi</taxon>
        <taxon>Fungi incertae sedis</taxon>
        <taxon>Mucoromycota</taxon>
        <taxon>Glomeromycotina</taxon>
        <taxon>Glomeromycetes</taxon>
        <taxon>Diversisporales</taxon>
        <taxon>Gigasporaceae</taxon>
        <taxon>Cetraspora</taxon>
    </lineage>
</organism>